<dbReference type="STRING" id="930128.SAMN05192532_10760"/>
<keyword evidence="6 10" id="KW-0407">Ion channel</keyword>
<dbReference type="GO" id="GO:0062054">
    <property type="term" value="F:fluoride channel activity"/>
    <property type="evidence" value="ECO:0007669"/>
    <property type="project" value="UniProtKB-UniRule"/>
</dbReference>
<evidence type="ECO:0000313" key="12">
    <source>
        <dbReference type="Proteomes" id="UP000199516"/>
    </source>
</evidence>
<feature type="transmembrane region" description="Helical" evidence="10">
    <location>
        <begin position="96"/>
        <end position="117"/>
    </location>
</feature>
<dbReference type="Pfam" id="PF02537">
    <property type="entry name" value="CRCB"/>
    <property type="match status" value="1"/>
</dbReference>
<feature type="transmembrane region" description="Helical" evidence="10">
    <location>
        <begin position="7"/>
        <end position="24"/>
    </location>
</feature>
<evidence type="ECO:0000256" key="1">
    <source>
        <dbReference type="ARBA" id="ARBA00004651"/>
    </source>
</evidence>
<dbReference type="InterPro" id="IPR003691">
    <property type="entry name" value="FluC"/>
</dbReference>
<keyword evidence="4 10" id="KW-1133">Transmembrane helix</keyword>
<evidence type="ECO:0000256" key="4">
    <source>
        <dbReference type="ARBA" id="ARBA00022989"/>
    </source>
</evidence>
<keyword evidence="5 10" id="KW-0472">Membrane</keyword>
<evidence type="ECO:0000313" key="11">
    <source>
        <dbReference type="EMBL" id="SFE97347.1"/>
    </source>
</evidence>
<comment type="subcellular location">
    <subcellularLocation>
        <location evidence="1 10">Cell membrane</location>
        <topology evidence="1 10">Multi-pass membrane protein</topology>
    </subcellularLocation>
</comment>
<reference evidence="11 12" key="1">
    <citation type="submission" date="2016-10" db="EMBL/GenBank/DDBJ databases">
        <authorList>
            <person name="de Groot N.N."/>
        </authorList>
    </citation>
    <scope>NUCLEOTIDE SEQUENCE [LARGE SCALE GENOMIC DNA]</scope>
    <source>
        <strain evidence="11 12">DSM 23995</strain>
    </source>
</reference>
<keyword evidence="10" id="KW-0915">Sodium</keyword>
<proteinExistence type="inferred from homology"/>
<comment type="catalytic activity">
    <reaction evidence="8">
        <text>fluoride(in) = fluoride(out)</text>
        <dbReference type="Rhea" id="RHEA:76159"/>
        <dbReference type="ChEBI" id="CHEBI:17051"/>
    </reaction>
    <physiologicalReaction direction="left-to-right" evidence="8">
        <dbReference type="Rhea" id="RHEA:76160"/>
    </physiologicalReaction>
</comment>
<gene>
    <name evidence="10" type="primary">fluC</name>
    <name evidence="10" type="synonym">crcB</name>
    <name evidence="11" type="ORF">SAMN05192532_10760</name>
</gene>
<dbReference type="OrthoDB" id="9815830at2"/>
<dbReference type="EMBL" id="FONT01000007">
    <property type="protein sequence ID" value="SFE97347.1"/>
    <property type="molecule type" value="Genomic_DNA"/>
</dbReference>
<dbReference type="PANTHER" id="PTHR28259:SF1">
    <property type="entry name" value="FLUORIDE EXPORT PROTEIN 1-RELATED"/>
    <property type="match status" value="1"/>
</dbReference>
<dbReference type="GO" id="GO:0140114">
    <property type="term" value="P:cellular detoxification of fluoride"/>
    <property type="evidence" value="ECO:0007669"/>
    <property type="project" value="UniProtKB-UniRule"/>
</dbReference>
<feature type="binding site" evidence="10">
    <location>
        <position position="71"/>
    </location>
    <ligand>
        <name>Na(+)</name>
        <dbReference type="ChEBI" id="CHEBI:29101"/>
        <note>structural</note>
    </ligand>
</feature>
<dbReference type="Proteomes" id="UP000199516">
    <property type="component" value="Unassembled WGS sequence"/>
</dbReference>
<evidence type="ECO:0000256" key="3">
    <source>
        <dbReference type="ARBA" id="ARBA00022692"/>
    </source>
</evidence>
<evidence type="ECO:0000256" key="2">
    <source>
        <dbReference type="ARBA" id="ARBA00022475"/>
    </source>
</evidence>
<feature type="transmembrane region" description="Helical" evidence="10">
    <location>
        <begin position="60"/>
        <end position="81"/>
    </location>
</feature>
<evidence type="ECO:0000256" key="10">
    <source>
        <dbReference type="HAMAP-Rule" id="MF_00454"/>
    </source>
</evidence>
<evidence type="ECO:0000256" key="9">
    <source>
        <dbReference type="ARBA" id="ARBA00049940"/>
    </source>
</evidence>
<evidence type="ECO:0000256" key="5">
    <source>
        <dbReference type="ARBA" id="ARBA00023136"/>
    </source>
</evidence>
<comment type="function">
    <text evidence="9 10">Fluoride-specific ion channel. Important for reducing fluoride concentration in the cell, thus reducing its toxicity.</text>
</comment>
<keyword evidence="2 10" id="KW-1003">Cell membrane</keyword>
<comment type="similarity">
    <text evidence="7 10">Belongs to the fluoride channel Fluc/FEX (TC 1.A.43) family.</text>
</comment>
<keyword evidence="10" id="KW-0813">Transport</keyword>
<keyword evidence="12" id="KW-1185">Reference proteome</keyword>
<evidence type="ECO:0000256" key="7">
    <source>
        <dbReference type="ARBA" id="ARBA00035120"/>
    </source>
</evidence>
<dbReference type="HAMAP" id="MF_00454">
    <property type="entry name" value="FluC"/>
    <property type="match status" value="1"/>
</dbReference>
<accession>A0A1I2EXK1</accession>
<protein>
    <recommendedName>
        <fullName evidence="10">Fluoride-specific ion channel FluC</fullName>
    </recommendedName>
</protein>
<dbReference type="AlphaFoldDB" id="A0A1I2EXK1"/>
<evidence type="ECO:0000256" key="6">
    <source>
        <dbReference type="ARBA" id="ARBA00023303"/>
    </source>
</evidence>
<keyword evidence="3 10" id="KW-0812">Transmembrane</keyword>
<dbReference type="GO" id="GO:0005886">
    <property type="term" value="C:plasma membrane"/>
    <property type="evidence" value="ECO:0007669"/>
    <property type="project" value="UniProtKB-SubCell"/>
</dbReference>
<dbReference type="PANTHER" id="PTHR28259">
    <property type="entry name" value="FLUORIDE EXPORT PROTEIN 1-RELATED"/>
    <property type="match status" value="1"/>
</dbReference>
<sequence length="131" mass="14299">MKNILSIAFGAVIGTWLRYLLYIATSPLSFPLGTLFENVSGSFLLGLLTGFFVRKGTKEWLKLGLGVGLCGGFTTFSTFIFDSVLLWSDGYLLKTIIYIGVTFIGGLIFVVAGFVLGQRVGGWSQKRKGNR</sequence>
<evidence type="ECO:0000256" key="8">
    <source>
        <dbReference type="ARBA" id="ARBA00035585"/>
    </source>
</evidence>
<feature type="transmembrane region" description="Helical" evidence="10">
    <location>
        <begin position="30"/>
        <end position="53"/>
    </location>
</feature>
<dbReference type="RefSeq" id="WP_091663254.1">
    <property type="nucleotide sequence ID" value="NZ_FONT01000007.1"/>
</dbReference>
<feature type="binding site" evidence="10">
    <location>
        <position position="74"/>
    </location>
    <ligand>
        <name>Na(+)</name>
        <dbReference type="ChEBI" id="CHEBI:29101"/>
        <note>structural</note>
    </ligand>
</feature>
<keyword evidence="10" id="KW-0406">Ion transport</keyword>
<name>A0A1I2EXK1_9BACI</name>
<comment type="activity regulation">
    <text evidence="10">Na(+) is not transported, but it plays an essential structural role and its presence is essential for fluoride channel function.</text>
</comment>
<dbReference type="GO" id="GO:0046872">
    <property type="term" value="F:metal ion binding"/>
    <property type="evidence" value="ECO:0007669"/>
    <property type="project" value="UniProtKB-KW"/>
</dbReference>
<organism evidence="11 12">
    <name type="scientific">Alteribacillus iranensis</name>
    <dbReference type="NCBI Taxonomy" id="930128"/>
    <lineage>
        <taxon>Bacteria</taxon>
        <taxon>Bacillati</taxon>
        <taxon>Bacillota</taxon>
        <taxon>Bacilli</taxon>
        <taxon>Bacillales</taxon>
        <taxon>Bacillaceae</taxon>
        <taxon>Alteribacillus</taxon>
    </lineage>
</organism>
<keyword evidence="10" id="KW-0479">Metal-binding</keyword>